<proteinExistence type="predicted"/>
<dbReference type="Proteomes" id="UP000606172">
    <property type="component" value="Unassembled WGS sequence"/>
</dbReference>
<evidence type="ECO:0000256" key="3">
    <source>
        <dbReference type="ARBA" id="ARBA00048132"/>
    </source>
</evidence>
<reference evidence="5" key="1">
    <citation type="submission" date="2021-01" db="EMBL/GenBank/DDBJ databases">
        <title>Whole genome shotgun sequence of Sinosporangium siamense NBRC 109515.</title>
        <authorList>
            <person name="Komaki H."/>
            <person name="Tamura T."/>
        </authorList>
    </citation>
    <scope>NUCLEOTIDE SEQUENCE</scope>
    <source>
        <strain evidence="5">NBRC 109515</strain>
    </source>
</reference>
<dbReference type="PANTHER" id="PTHR48105">
    <property type="entry name" value="THIOREDOXIN REDUCTASE 1-RELATED-RELATED"/>
    <property type="match status" value="1"/>
</dbReference>
<evidence type="ECO:0000259" key="4">
    <source>
        <dbReference type="Pfam" id="PF07992"/>
    </source>
</evidence>
<evidence type="ECO:0000313" key="6">
    <source>
        <dbReference type="Proteomes" id="UP000606172"/>
    </source>
</evidence>
<dbReference type="Gene3D" id="3.50.50.60">
    <property type="entry name" value="FAD/NAD(P)-binding domain"/>
    <property type="match status" value="2"/>
</dbReference>
<keyword evidence="6" id="KW-1185">Reference proteome</keyword>
<dbReference type="GO" id="GO:0004791">
    <property type="term" value="F:thioredoxin-disulfide reductase (NADPH) activity"/>
    <property type="evidence" value="ECO:0007669"/>
    <property type="project" value="UniProtKB-EC"/>
</dbReference>
<keyword evidence="2" id="KW-0560">Oxidoreductase</keyword>
<comment type="catalytic activity">
    <reaction evidence="3">
        <text>[thioredoxin]-dithiol + NADP(+) = [thioredoxin]-disulfide + NADPH + H(+)</text>
        <dbReference type="Rhea" id="RHEA:20345"/>
        <dbReference type="Rhea" id="RHEA-COMP:10698"/>
        <dbReference type="Rhea" id="RHEA-COMP:10700"/>
        <dbReference type="ChEBI" id="CHEBI:15378"/>
        <dbReference type="ChEBI" id="CHEBI:29950"/>
        <dbReference type="ChEBI" id="CHEBI:50058"/>
        <dbReference type="ChEBI" id="CHEBI:57783"/>
        <dbReference type="ChEBI" id="CHEBI:58349"/>
        <dbReference type="EC" id="1.8.1.9"/>
    </reaction>
</comment>
<keyword evidence="1" id="KW-0285">Flavoprotein</keyword>
<evidence type="ECO:0000256" key="2">
    <source>
        <dbReference type="ARBA" id="ARBA00023002"/>
    </source>
</evidence>
<comment type="caution">
    <text evidence="5">The sequence shown here is derived from an EMBL/GenBank/DDBJ whole genome shotgun (WGS) entry which is preliminary data.</text>
</comment>
<gene>
    <name evidence="5" type="ORF">Ssi02_14220</name>
</gene>
<evidence type="ECO:0000313" key="5">
    <source>
        <dbReference type="EMBL" id="GII91191.1"/>
    </source>
</evidence>
<accession>A0A919RC29</accession>
<name>A0A919RC29_9ACTN</name>
<dbReference type="PRINTS" id="PR00469">
    <property type="entry name" value="PNDRDTASEII"/>
</dbReference>
<evidence type="ECO:0000256" key="1">
    <source>
        <dbReference type="ARBA" id="ARBA00022630"/>
    </source>
</evidence>
<feature type="domain" description="FAD/NAD(P)-binding" evidence="4">
    <location>
        <begin position="190"/>
        <end position="284"/>
    </location>
</feature>
<organism evidence="5 6">
    <name type="scientific">Sinosporangium siamense</name>
    <dbReference type="NCBI Taxonomy" id="1367973"/>
    <lineage>
        <taxon>Bacteria</taxon>
        <taxon>Bacillati</taxon>
        <taxon>Actinomycetota</taxon>
        <taxon>Actinomycetes</taxon>
        <taxon>Streptosporangiales</taxon>
        <taxon>Streptosporangiaceae</taxon>
        <taxon>Sinosporangium</taxon>
    </lineage>
</organism>
<dbReference type="EMBL" id="BOOW01000008">
    <property type="protein sequence ID" value="GII91191.1"/>
    <property type="molecule type" value="Genomic_DNA"/>
</dbReference>
<protein>
    <submittedName>
        <fullName evidence="5">Thioredoxin reductase</fullName>
    </submittedName>
</protein>
<dbReference type="AlphaFoldDB" id="A0A919RC29"/>
<dbReference type="SUPFAM" id="SSF51905">
    <property type="entry name" value="FAD/NAD(P)-binding domain"/>
    <property type="match status" value="1"/>
</dbReference>
<dbReference type="InterPro" id="IPR036188">
    <property type="entry name" value="FAD/NAD-bd_sf"/>
</dbReference>
<dbReference type="PRINTS" id="PR00368">
    <property type="entry name" value="FADPNR"/>
</dbReference>
<feature type="domain" description="FAD/NAD(P)-binding" evidence="4">
    <location>
        <begin position="11"/>
        <end position="152"/>
    </location>
</feature>
<dbReference type="Pfam" id="PF07992">
    <property type="entry name" value="Pyr_redox_2"/>
    <property type="match status" value="2"/>
</dbReference>
<dbReference type="InterPro" id="IPR023753">
    <property type="entry name" value="FAD/NAD-binding_dom"/>
</dbReference>
<sequence length="335" mass="35467">MGVTTRSLKVFDIAIVGGGPAGLTAAMTLSRSRFRVVVVESPAPPRNAMSHGMHGLVGMDGVSPGEYRARAWADLDKYGMAVRRAVTAAEIVERDGGFVIACEDGDRIGAGRVLLATGMVDVFPEVDGFRECWGKTVIHCPLCVGWENAGRSWGVVVSTAEQARAAAARFAPWSRDVVVFGDGTLTGARDLGVEVVPGPIARLHHAGGDLRAVELADGRVVPRGTLFWRPRQRQVPVVERLGPVLDEHGFVKVDQEQRTSVPGVFAAGDLTTDWQTVVTAVHAGASAAYWVQKDMRGSYAALGEGQPVEHVGEFARAGGEDAVSAVEKGARHGVA</sequence>
<dbReference type="InterPro" id="IPR050097">
    <property type="entry name" value="Ferredoxin-NADP_redctase_2"/>
</dbReference>